<dbReference type="GO" id="GO:0004721">
    <property type="term" value="F:phosphoprotein phosphatase activity"/>
    <property type="evidence" value="ECO:0007669"/>
    <property type="project" value="TreeGrafter"/>
</dbReference>
<dbReference type="InterPro" id="IPR035965">
    <property type="entry name" value="PAS-like_dom_sf"/>
</dbReference>
<dbReference type="Proteomes" id="UP000051992">
    <property type="component" value="Unassembled WGS sequence"/>
</dbReference>
<keyword evidence="11" id="KW-1185">Reference proteome</keyword>
<dbReference type="Gene3D" id="3.30.565.10">
    <property type="entry name" value="Histidine kinase-like ATPase, C-terminal domain"/>
    <property type="match status" value="1"/>
</dbReference>
<dbReference type="PANTHER" id="PTHR45453:SF1">
    <property type="entry name" value="PHOSPHATE REGULON SENSOR PROTEIN PHOR"/>
    <property type="match status" value="1"/>
</dbReference>
<keyword evidence="6 10" id="KW-0418">Kinase</keyword>
<accession>A0A0R2HBF0</accession>
<dbReference type="InterPro" id="IPR004358">
    <property type="entry name" value="Sig_transdc_His_kin-like_C"/>
</dbReference>
<evidence type="ECO:0000256" key="7">
    <source>
        <dbReference type="ARBA" id="ARBA00023012"/>
    </source>
</evidence>
<keyword evidence="7" id="KW-0902">Two-component regulatory system</keyword>
<dbReference type="SUPFAM" id="SSF47384">
    <property type="entry name" value="Homodimeric domain of signal transducing histidine kinase"/>
    <property type="match status" value="1"/>
</dbReference>
<dbReference type="SMART" id="SM00091">
    <property type="entry name" value="PAS"/>
    <property type="match status" value="1"/>
</dbReference>
<reference evidence="10 11" key="1">
    <citation type="journal article" date="2015" name="Genome Announc.">
        <title>Expanding the biotechnology potential of lactobacilli through comparative genomics of 213 strains and associated genera.</title>
        <authorList>
            <person name="Sun Z."/>
            <person name="Harris H.M."/>
            <person name="McCann A."/>
            <person name="Guo C."/>
            <person name="Argimon S."/>
            <person name="Zhang W."/>
            <person name="Yang X."/>
            <person name="Jeffery I.B."/>
            <person name="Cooney J.C."/>
            <person name="Kagawa T.F."/>
            <person name="Liu W."/>
            <person name="Song Y."/>
            <person name="Salvetti E."/>
            <person name="Wrobel A."/>
            <person name="Rasinkangas P."/>
            <person name="Parkhill J."/>
            <person name="Rea M.C."/>
            <person name="O'Sullivan O."/>
            <person name="Ritari J."/>
            <person name="Douillard F.P."/>
            <person name="Paul Ross R."/>
            <person name="Yang R."/>
            <person name="Briner A.E."/>
            <person name="Felis G.E."/>
            <person name="de Vos W.M."/>
            <person name="Barrangou R."/>
            <person name="Klaenhammer T.R."/>
            <person name="Caufield P.W."/>
            <person name="Cui Y."/>
            <person name="Zhang H."/>
            <person name="O'Toole P.W."/>
        </authorList>
    </citation>
    <scope>NUCLEOTIDE SEQUENCE [LARGE SCALE GENOMIC DNA]</scope>
    <source>
        <strain evidence="10 11">DSM 20410</strain>
    </source>
</reference>
<dbReference type="FunFam" id="3.30.565.10:FF:000006">
    <property type="entry name" value="Sensor histidine kinase WalK"/>
    <property type="match status" value="1"/>
</dbReference>
<dbReference type="InterPro" id="IPR005467">
    <property type="entry name" value="His_kinase_dom"/>
</dbReference>
<evidence type="ECO:0000313" key="10">
    <source>
        <dbReference type="EMBL" id="KRN46804.1"/>
    </source>
</evidence>
<dbReference type="PRINTS" id="PR00344">
    <property type="entry name" value="BCTRLSENSOR"/>
</dbReference>
<dbReference type="SUPFAM" id="SSF55874">
    <property type="entry name" value="ATPase domain of HSP90 chaperone/DNA topoisomerase II/histidine kinase"/>
    <property type="match status" value="1"/>
</dbReference>
<keyword evidence="9" id="KW-0812">Transmembrane</keyword>
<dbReference type="Gene3D" id="3.30.450.20">
    <property type="entry name" value="PAS domain"/>
    <property type="match status" value="1"/>
</dbReference>
<dbReference type="OrthoDB" id="9813151at2"/>
<dbReference type="GO" id="GO:0005886">
    <property type="term" value="C:plasma membrane"/>
    <property type="evidence" value="ECO:0007669"/>
    <property type="project" value="TreeGrafter"/>
</dbReference>
<dbReference type="InterPro" id="IPR036097">
    <property type="entry name" value="HisK_dim/P_sf"/>
</dbReference>
<dbReference type="InterPro" id="IPR050351">
    <property type="entry name" value="BphY/WalK/GraS-like"/>
</dbReference>
<dbReference type="Pfam" id="PF00512">
    <property type="entry name" value="HisKA"/>
    <property type="match status" value="1"/>
</dbReference>
<evidence type="ECO:0000256" key="4">
    <source>
        <dbReference type="ARBA" id="ARBA00022553"/>
    </source>
</evidence>
<dbReference type="Gene3D" id="1.10.287.130">
    <property type="match status" value="1"/>
</dbReference>
<comment type="subcellular location">
    <subcellularLocation>
        <location evidence="2">Membrane</location>
    </subcellularLocation>
</comment>
<dbReference type="CDD" id="cd00082">
    <property type="entry name" value="HisKA"/>
    <property type="match status" value="1"/>
</dbReference>
<dbReference type="CDD" id="cd00075">
    <property type="entry name" value="HATPase"/>
    <property type="match status" value="1"/>
</dbReference>
<evidence type="ECO:0000256" key="1">
    <source>
        <dbReference type="ARBA" id="ARBA00000085"/>
    </source>
</evidence>
<gene>
    <name evidence="10" type="ORF">IV50_GL000067</name>
</gene>
<dbReference type="SMART" id="SM00387">
    <property type="entry name" value="HATPase_c"/>
    <property type="match status" value="1"/>
</dbReference>
<feature type="transmembrane region" description="Helical" evidence="9">
    <location>
        <begin position="47"/>
        <end position="66"/>
    </location>
</feature>
<protein>
    <recommendedName>
        <fullName evidence="3">histidine kinase</fullName>
        <ecNumber evidence="3">2.7.13.3</ecNumber>
    </recommendedName>
</protein>
<keyword evidence="4" id="KW-0597">Phosphoprotein</keyword>
<dbReference type="PATRIC" id="fig|1629.5.peg.70"/>
<keyword evidence="9" id="KW-1133">Transmembrane helix</keyword>
<evidence type="ECO:0000256" key="9">
    <source>
        <dbReference type="SAM" id="Phobius"/>
    </source>
</evidence>
<comment type="catalytic activity">
    <reaction evidence="1">
        <text>ATP + protein L-histidine = ADP + protein N-phospho-L-histidine.</text>
        <dbReference type="EC" id="2.7.13.3"/>
    </reaction>
</comment>
<dbReference type="Pfam" id="PF02518">
    <property type="entry name" value="HATPase_c"/>
    <property type="match status" value="1"/>
</dbReference>
<dbReference type="InterPro" id="IPR000014">
    <property type="entry name" value="PAS"/>
</dbReference>
<dbReference type="AlphaFoldDB" id="A0A0R2HBF0"/>
<name>A0A0R2HBF0_WEIVI</name>
<proteinExistence type="predicted"/>
<comment type="caution">
    <text evidence="10">The sequence shown here is derived from an EMBL/GenBank/DDBJ whole genome shotgun (WGS) entry which is preliminary data.</text>
</comment>
<evidence type="ECO:0000256" key="2">
    <source>
        <dbReference type="ARBA" id="ARBA00004370"/>
    </source>
</evidence>
<dbReference type="PANTHER" id="PTHR45453">
    <property type="entry name" value="PHOSPHATE REGULON SENSOR PROTEIN PHOR"/>
    <property type="match status" value="1"/>
</dbReference>
<dbReference type="PROSITE" id="PS50109">
    <property type="entry name" value="HIS_KIN"/>
    <property type="match status" value="1"/>
</dbReference>
<feature type="transmembrane region" description="Helical" evidence="9">
    <location>
        <begin position="12"/>
        <end position="35"/>
    </location>
</feature>
<organism evidence="10 11">
    <name type="scientific">Weissella viridescens</name>
    <name type="common">Lactobacillus viridescens</name>
    <dbReference type="NCBI Taxonomy" id="1629"/>
    <lineage>
        <taxon>Bacteria</taxon>
        <taxon>Bacillati</taxon>
        <taxon>Bacillota</taxon>
        <taxon>Bacilli</taxon>
        <taxon>Lactobacillales</taxon>
        <taxon>Lactobacillaceae</taxon>
        <taxon>Weissella</taxon>
    </lineage>
</organism>
<dbReference type="EMBL" id="JQBM01000001">
    <property type="protein sequence ID" value="KRN46804.1"/>
    <property type="molecule type" value="Genomic_DNA"/>
</dbReference>
<dbReference type="InterPro" id="IPR036890">
    <property type="entry name" value="HATPase_C_sf"/>
</dbReference>
<evidence type="ECO:0000256" key="6">
    <source>
        <dbReference type="ARBA" id="ARBA00022777"/>
    </source>
</evidence>
<dbReference type="GO" id="GO:0016036">
    <property type="term" value="P:cellular response to phosphate starvation"/>
    <property type="evidence" value="ECO:0007669"/>
    <property type="project" value="TreeGrafter"/>
</dbReference>
<evidence type="ECO:0000313" key="11">
    <source>
        <dbReference type="Proteomes" id="UP000051992"/>
    </source>
</evidence>
<dbReference type="SUPFAM" id="SSF55785">
    <property type="entry name" value="PYP-like sensor domain (PAS domain)"/>
    <property type="match status" value="1"/>
</dbReference>
<dbReference type="RefSeq" id="WP_057743439.1">
    <property type="nucleotide sequence ID" value="NZ_BJLU01000001.1"/>
</dbReference>
<evidence type="ECO:0000256" key="5">
    <source>
        <dbReference type="ARBA" id="ARBA00022679"/>
    </source>
</evidence>
<dbReference type="FunFam" id="1.10.287.130:FF:000001">
    <property type="entry name" value="Two-component sensor histidine kinase"/>
    <property type="match status" value="1"/>
</dbReference>
<dbReference type="InterPro" id="IPR003594">
    <property type="entry name" value="HATPase_dom"/>
</dbReference>
<dbReference type="SMART" id="SM00388">
    <property type="entry name" value="HisKA"/>
    <property type="match status" value="1"/>
</dbReference>
<evidence type="ECO:0000256" key="3">
    <source>
        <dbReference type="ARBA" id="ARBA00012438"/>
    </source>
</evidence>
<keyword evidence="5" id="KW-0808">Transferase</keyword>
<sequence>MHKHKIGPFIRSFVFFAILFFLATSVATIIGNMISKKALAYGDLWELLLIVSMGLALVVAIVLEWTRRRQQEQIDLFIEKMQAMRAQNAYGGKVLLRPDDPLAPLANAINDVQSLNRSRTKMLQQQASVLNVLLENMPIGVLRIKPNHEIVQMNDQAMYMLQLPDNAIGKPFENVFKSHQLLALVNQVLDEQISQREQMEIDQLDVDVFVTYYQLRERHDEVMVLLYDMTELKRLQKMQADFAANASHELRTPLSAIIGFADTLLDGAQDDPEVRSEFIQIIHDQAEHLLALTNDILTLAKTPVQNKSVEQLPIREMVDETFETQANTVKGLQLTLYNRADAHTAFQQNRDDVQTILTNLIVNAIKYNQMSGSVTVTAHADQRQCFITVSDTGMGIPSDQQERIFERFYRLDKSHNKKIPGTGLGLAIVNDLVQSLGGNIHLESQVGVGTKITVTLPNLPIDKRKSKV</sequence>
<evidence type="ECO:0000256" key="8">
    <source>
        <dbReference type="ARBA" id="ARBA00023136"/>
    </source>
</evidence>
<dbReference type="GO" id="GO:0000155">
    <property type="term" value="F:phosphorelay sensor kinase activity"/>
    <property type="evidence" value="ECO:0007669"/>
    <property type="project" value="InterPro"/>
</dbReference>
<keyword evidence="8 9" id="KW-0472">Membrane</keyword>
<dbReference type="InterPro" id="IPR003661">
    <property type="entry name" value="HisK_dim/P_dom"/>
</dbReference>
<dbReference type="EC" id="2.7.13.3" evidence="3"/>